<dbReference type="Gene3D" id="3.50.50.60">
    <property type="entry name" value="FAD/NAD(P)-binding domain"/>
    <property type="match status" value="1"/>
</dbReference>
<proteinExistence type="predicted"/>
<dbReference type="InterPro" id="IPR002938">
    <property type="entry name" value="FAD-bd"/>
</dbReference>
<dbReference type="InterPro" id="IPR051704">
    <property type="entry name" value="FAD_aromatic-hydroxylase"/>
</dbReference>
<evidence type="ECO:0000313" key="2">
    <source>
        <dbReference type="EMBL" id="MBW8482130.1"/>
    </source>
</evidence>
<name>A0ABS7FQ86_9ACTN</name>
<reference evidence="2 3" key="1">
    <citation type="submission" date="2021-07" db="EMBL/GenBank/DDBJ databases">
        <title>Actinomadura sp. PM05-2 isolated from lichen.</title>
        <authorList>
            <person name="Somphong A."/>
            <person name="Phongsopitanun W."/>
            <person name="Tanasupawat S."/>
            <person name="Peongsungnone V."/>
        </authorList>
    </citation>
    <scope>NUCLEOTIDE SEQUENCE [LARGE SCALE GENOMIC DNA]</scope>
    <source>
        <strain evidence="2 3">PM05-2</strain>
    </source>
</reference>
<dbReference type="GO" id="GO:0004497">
    <property type="term" value="F:monooxygenase activity"/>
    <property type="evidence" value="ECO:0007669"/>
    <property type="project" value="UniProtKB-KW"/>
</dbReference>
<organism evidence="2 3">
    <name type="scientific">Actinomadura parmotrematis</name>
    <dbReference type="NCBI Taxonomy" id="2864039"/>
    <lineage>
        <taxon>Bacteria</taxon>
        <taxon>Bacillati</taxon>
        <taxon>Actinomycetota</taxon>
        <taxon>Actinomycetes</taxon>
        <taxon>Streptosporangiales</taxon>
        <taxon>Thermomonosporaceae</taxon>
        <taxon>Actinomadura</taxon>
    </lineage>
</organism>
<dbReference type="PANTHER" id="PTHR46865">
    <property type="entry name" value="OXIDOREDUCTASE-RELATED"/>
    <property type="match status" value="1"/>
</dbReference>
<protein>
    <submittedName>
        <fullName evidence="2">FAD-dependent monooxygenase</fullName>
    </submittedName>
</protein>
<dbReference type="SUPFAM" id="SSF51905">
    <property type="entry name" value="FAD/NAD(P)-binding domain"/>
    <property type="match status" value="1"/>
</dbReference>
<dbReference type="Proteomes" id="UP000774570">
    <property type="component" value="Unassembled WGS sequence"/>
</dbReference>
<comment type="caution">
    <text evidence="2">The sequence shown here is derived from an EMBL/GenBank/DDBJ whole genome shotgun (WGS) entry which is preliminary data.</text>
</comment>
<dbReference type="PANTHER" id="PTHR46865:SF2">
    <property type="entry name" value="MONOOXYGENASE"/>
    <property type="match status" value="1"/>
</dbReference>
<evidence type="ECO:0000259" key="1">
    <source>
        <dbReference type="Pfam" id="PF01494"/>
    </source>
</evidence>
<dbReference type="InterPro" id="IPR036188">
    <property type="entry name" value="FAD/NAD-bd_sf"/>
</dbReference>
<dbReference type="EMBL" id="JAIBOA010000003">
    <property type="protein sequence ID" value="MBW8482130.1"/>
    <property type="molecule type" value="Genomic_DNA"/>
</dbReference>
<feature type="domain" description="FAD-binding" evidence="1">
    <location>
        <begin position="2"/>
        <end position="348"/>
    </location>
</feature>
<sequence length="385" mass="41184">MTKVLISGGSIGGPALAYWLVRYGFEVTIVETAPALRLGGQAVDVRGPALEVAERMGVLDAVRAARVRMRGMSMVDGDGDELYRSEEHTITGGDLAGPDVEILREDLSVLLADAAGGVDGGPVEWLFDDSIAALEDTGDAVRVVFRGGAVRDFDIVVGADGLHSNTRRLAFGPEEDCIRHLGTYMGVWAAPNTLGLDEWQVFHQAPGGSWGGGVMTVRENRELRVYLGFEAPEPIAYDHRDRRAQQALLRERLANAGWEIPNLLDAMDADPGFHFDAMAQIHLDSWSRGRVVLLGDAGYCGSPLSGQGTSMAMVGAYVLAGELKAAGGDHRAAFAAYERELRPYATANQELALTNRARAEAQQAGEDAGVPDFAEVVAGIDLTSY</sequence>
<dbReference type="RefSeq" id="WP_220164405.1">
    <property type="nucleotide sequence ID" value="NZ_JAIBOA010000003.1"/>
</dbReference>
<dbReference type="PRINTS" id="PR00420">
    <property type="entry name" value="RNGMNOXGNASE"/>
</dbReference>
<keyword evidence="2" id="KW-0560">Oxidoreductase</keyword>
<evidence type="ECO:0000313" key="3">
    <source>
        <dbReference type="Proteomes" id="UP000774570"/>
    </source>
</evidence>
<keyword evidence="3" id="KW-1185">Reference proteome</keyword>
<keyword evidence="2" id="KW-0503">Monooxygenase</keyword>
<gene>
    <name evidence="2" type="ORF">K1Y72_07115</name>
</gene>
<dbReference type="Pfam" id="PF01494">
    <property type="entry name" value="FAD_binding_3"/>
    <property type="match status" value="1"/>
</dbReference>
<dbReference type="Gene3D" id="3.30.9.10">
    <property type="entry name" value="D-Amino Acid Oxidase, subunit A, domain 2"/>
    <property type="match status" value="1"/>
</dbReference>
<accession>A0ABS7FQ86</accession>